<reference evidence="1 2" key="2">
    <citation type="journal article" date="2021" name="Genomics">
        <title>High-quality reference genome for Clonorchis sinensis.</title>
        <authorList>
            <person name="Young N.D."/>
            <person name="Stroehlein A.J."/>
            <person name="Kinkar L."/>
            <person name="Wang T."/>
            <person name="Sohn W.M."/>
            <person name="Chang B.C.H."/>
            <person name="Kaur P."/>
            <person name="Weisz D."/>
            <person name="Dudchenko O."/>
            <person name="Aiden E.L."/>
            <person name="Korhonen P.K."/>
            <person name="Gasser R.B."/>
        </authorList>
    </citation>
    <scope>NUCLEOTIDE SEQUENCE [LARGE SCALE GENOMIC DNA]</scope>
    <source>
        <strain evidence="1">Cs-k2</strain>
    </source>
</reference>
<dbReference type="EMBL" id="NIRI02000056">
    <property type="protein sequence ID" value="KAG5445064.1"/>
    <property type="molecule type" value="Genomic_DNA"/>
</dbReference>
<sequence>MNNSSVLKILLGILPLEDRMTCHAIEPIVELLNRTCASKLCVLNAVNVLSSISDSRGRHFSRTADTIIGSLKDHLQSNNDAVVGFSLYCYTSFLMASNTFQQSPLIHAELVLDVMIRNKTNHGIVDNGLNCLTQIGEIPGGFKLLSACPNLSKLLRCLLTSHKEGIQHSAIKFILGLVGNESDDDWIGYMCKCGIIEFLHDLIIPHKSFLGDLMRCIDVLSTDESFERCDLIPYSLSRCLSVVTESLVGQSAIAVKYCDMIINYLRRYRGAVDIFLTPAVQRQFIITMMEMVVSREWDLHLTSLLTITTAFRFDRLTRPFPPELYASLIRSIRRMSQNYLNVCVQRMNGDGVTRSYRPYDLPCLVKIHIELCWQLHRCFFKDIMEAASWNAEIKAIWKTLNQMFFGRYLEVFLSISRQKDLCFESALPLVKLLMVYLECTHTLYEAEEDNPESSNTTYYASEVNIEKCQCLDSDSLRQSFSYLLPLFYRIIRAVQQLFRKEWEKNAKILSDWRVSVNPSITDAQFGNLLFHRLIALLTFNEATKFYEYESLGPLRKFTTEELIWCSQLLLSGVHSLEVFDFENLSELLRPEYSGQLDDASRATALCICCVLLNRVMVFLEPNDFMDDMEWKLPSASYFVSQSIPVSEHTLKLLASFAERVGVRFFLDLPVLFTLQLMLTCNVLETITLAKIDLPPSAKSQIFVNSWNILVSALIDRMTPVHTRFLLRCPGLAERLQNADPMWIKLAQKMILQCHMNDGLYSKKTVSLFHKSYRCLSNIWTVWLTVFMKGDDVKLVERLTTTFSTMLRVLERRGEQEQTADCREARAEFAAYTLDSLQECLTNLPCSLAEYFETKGISPNYVFLSLRISPLMNLFCWYFTMNSHIIVLPSVSDL</sequence>
<organism evidence="1 2">
    <name type="scientific">Clonorchis sinensis</name>
    <name type="common">Chinese liver fluke</name>
    <dbReference type="NCBI Taxonomy" id="79923"/>
    <lineage>
        <taxon>Eukaryota</taxon>
        <taxon>Metazoa</taxon>
        <taxon>Spiralia</taxon>
        <taxon>Lophotrochozoa</taxon>
        <taxon>Platyhelminthes</taxon>
        <taxon>Trematoda</taxon>
        <taxon>Digenea</taxon>
        <taxon>Opisthorchiida</taxon>
        <taxon>Opisthorchiata</taxon>
        <taxon>Opisthorchiidae</taxon>
        <taxon>Clonorchis</taxon>
    </lineage>
</organism>
<proteinExistence type="predicted"/>
<gene>
    <name evidence="1" type="ORF">CSKR_203144</name>
</gene>
<protein>
    <submittedName>
        <fullName evidence="1">Uncharacterized protein</fullName>
    </submittedName>
</protein>
<keyword evidence="2" id="KW-1185">Reference proteome</keyword>
<evidence type="ECO:0000313" key="2">
    <source>
        <dbReference type="Proteomes" id="UP000286415"/>
    </source>
</evidence>
<dbReference type="SUPFAM" id="SSF48371">
    <property type="entry name" value="ARM repeat"/>
    <property type="match status" value="1"/>
</dbReference>
<dbReference type="Proteomes" id="UP000286415">
    <property type="component" value="Unassembled WGS sequence"/>
</dbReference>
<name>A0A8T1M6M6_CLOSI</name>
<dbReference type="AlphaFoldDB" id="A0A8T1M6M6"/>
<comment type="caution">
    <text evidence="1">The sequence shown here is derived from an EMBL/GenBank/DDBJ whole genome shotgun (WGS) entry which is preliminary data.</text>
</comment>
<dbReference type="OrthoDB" id="6228282at2759"/>
<accession>A0A8T1M6M6</accession>
<dbReference type="InterPro" id="IPR011989">
    <property type="entry name" value="ARM-like"/>
</dbReference>
<evidence type="ECO:0000313" key="1">
    <source>
        <dbReference type="EMBL" id="KAG5445064.1"/>
    </source>
</evidence>
<dbReference type="Gene3D" id="1.25.10.10">
    <property type="entry name" value="Leucine-rich Repeat Variant"/>
    <property type="match status" value="1"/>
</dbReference>
<reference evidence="1 2" key="1">
    <citation type="journal article" date="2018" name="Biotechnol. Adv.">
        <title>Improved genomic resources and new bioinformatic workflow for the carcinogenic parasite Clonorchis sinensis: Biotechnological implications.</title>
        <authorList>
            <person name="Wang D."/>
            <person name="Korhonen P.K."/>
            <person name="Gasser R.B."/>
            <person name="Young N.D."/>
        </authorList>
    </citation>
    <scope>NUCLEOTIDE SEQUENCE [LARGE SCALE GENOMIC DNA]</scope>
    <source>
        <strain evidence="1">Cs-k2</strain>
    </source>
</reference>
<dbReference type="InterPro" id="IPR016024">
    <property type="entry name" value="ARM-type_fold"/>
</dbReference>